<organism evidence="4 5">
    <name type="scientific">Corynespora cassiicola Philippines</name>
    <dbReference type="NCBI Taxonomy" id="1448308"/>
    <lineage>
        <taxon>Eukaryota</taxon>
        <taxon>Fungi</taxon>
        <taxon>Dikarya</taxon>
        <taxon>Ascomycota</taxon>
        <taxon>Pezizomycotina</taxon>
        <taxon>Dothideomycetes</taxon>
        <taxon>Pleosporomycetidae</taxon>
        <taxon>Pleosporales</taxon>
        <taxon>Corynesporascaceae</taxon>
        <taxon>Corynespora</taxon>
    </lineage>
</organism>
<feature type="transmembrane region" description="Helical" evidence="3">
    <location>
        <begin position="370"/>
        <end position="392"/>
    </location>
</feature>
<dbReference type="GO" id="GO:0016020">
    <property type="term" value="C:membrane"/>
    <property type="evidence" value="ECO:0007669"/>
    <property type="project" value="UniProtKB-SubCell"/>
</dbReference>
<feature type="transmembrane region" description="Helical" evidence="3">
    <location>
        <begin position="280"/>
        <end position="304"/>
    </location>
</feature>
<accession>A0A2T2NAR5</accession>
<evidence type="ECO:0000256" key="3">
    <source>
        <dbReference type="SAM" id="Phobius"/>
    </source>
</evidence>
<dbReference type="GO" id="GO:0022857">
    <property type="term" value="F:transmembrane transporter activity"/>
    <property type="evidence" value="ECO:0007669"/>
    <property type="project" value="InterPro"/>
</dbReference>
<dbReference type="InterPro" id="IPR036259">
    <property type="entry name" value="MFS_trans_sf"/>
</dbReference>
<feature type="transmembrane region" description="Helical" evidence="3">
    <location>
        <begin position="247"/>
        <end position="268"/>
    </location>
</feature>
<comment type="subcellular location">
    <subcellularLocation>
        <location evidence="1">Membrane</location>
        <topology evidence="1">Multi-pass membrane protein</topology>
    </subcellularLocation>
</comment>
<dbReference type="SUPFAM" id="SSF103473">
    <property type="entry name" value="MFS general substrate transporter"/>
    <property type="match status" value="1"/>
</dbReference>
<feature type="transmembrane region" description="Helical" evidence="3">
    <location>
        <begin position="206"/>
        <end position="226"/>
    </location>
</feature>
<keyword evidence="5" id="KW-1185">Reference proteome</keyword>
<gene>
    <name evidence="4" type="ORF">BS50DRAFT_577424</name>
</gene>
<feature type="transmembrane region" description="Helical" evidence="3">
    <location>
        <begin position="137"/>
        <end position="157"/>
    </location>
</feature>
<proteinExistence type="inferred from homology"/>
<feature type="transmembrane region" description="Helical" evidence="3">
    <location>
        <begin position="336"/>
        <end position="358"/>
    </location>
</feature>
<evidence type="ECO:0000313" key="4">
    <source>
        <dbReference type="EMBL" id="PSN62514.1"/>
    </source>
</evidence>
<feature type="transmembrane region" description="Helical" evidence="3">
    <location>
        <begin position="81"/>
        <end position="103"/>
    </location>
</feature>
<comment type="similarity">
    <text evidence="2">Belongs to the major facilitator superfamily. Monocarboxylate porter (TC 2.A.1.13) family.</text>
</comment>
<dbReference type="PANTHER" id="PTHR11360">
    <property type="entry name" value="MONOCARBOXYLATE TRANSPORTER"/>
    <property type="match status" value="1"/>
</dbReference>
<dbReference type="Gene3D" id="1.20.1250.20">
    <property type="entry name" value="MFS general substrate transporter like domains"/>
    <property type="match status" value="2"/>
</dbReference>
<evidence type="ECO:0000256" key="2">
    <source>
        <dbReference type="ARBA" id="ARBA00006727"/>
    </source>
</evidence>
<evidence type="ECO:0000313" key="5">
    <source>
        <dbReference type="Proteomes" id="UP000240883"/>
    </source>
</evidence>
<dbReference type="Proteomes" id="UP000240883">
    <property type="component" value="Unassembled WGS sequence"/>
</dbReference>
<dbReference type="AlphaFoldDB" id="A0A2T2NAR5"/>
<reference evidence="4 5" key="1">
    <citation type="journal article" date="2018" name="Front. Microbiol.">
        <title>Genome-Wide Analysis of Corynespora cassiicola Leaf Fall Disease Putative Effectors.</title>
        <authorList>
            <person name="Lopez D."/>
            <person name="Ribeiro S."/>
            <person name="Label P."/>
            <person name="Fumanal B."/>
            <person name="Venisse J.S."/>
            <person name="Kohler A."/>
            <person name="de Oliveira R.R."/>
            <person name="Labutti K."/>
            <person name="Lipzen A."/>
            <person name="Lail K."/>
            <person name="Bauer D."/>
            <person name="Ohm R.A."/>
            <person name="Barry K.W."/>
            <person name="Spatafora J."/>
            <person name="Grigoriev I.V."/>
            <person name="Martin F.M."/>
            <person name="Pujade-Renaud V."/>
        </authorList>
    </citation>
    <scope>NUCLEOTIDE SEQUENCE [LARGE SCALE GENOMIC DNA]</scope>
    <source>
        <strain evidence="4 5">Philippines</strain>
    </source>
</reference>
<name>A0A2T2NAR5_CORCC</name>
<keyword evidence="3" id="KW-0812">Transmembrane</keyword>
<protein>
    <submittedName>
        <fullName evidence="4">MFS general substrate transporter</fullName>
    </submittedName>
</protein>
<feature type="transmembrane region" description="Helical" evidence="3">
    <location>
        <begin position="40"/>
        <end position="61"/>
    </location>
</feature>
<evidence type="ECO:0000256" key="1">
    <source>
        <dbReference type="ARBA" id="ARBA00004141"/>
    </source>
</evidence>
<dbReference type="OrthoDB" id="2213137at2759"/>
<feature type="transmembrane region" description="Helical" evidence="3">
    <location>
        <begin position="311"/>
        <end position="330"/>
    </location>
</feature>
<sequence length="440" mass="48074">MSDTTDFKDSHKSRPGISQWDLASDTIAHTVPPKDSGRDAWLVLTSGLILGAMVWGFPYSFGVFQEYYLRQKEFSSSHSGVAAIGTTSMGVMYLKAPLLYVVFHRYHAHRKMIGLGGFIIMLVSLVGASFASTVSQLLATQGVLYAIGGAMLYFPIFNYIDEWFIKRRAFAYGALVASDGAGGVIIPFAMEWILNRWGFRTALRTWTIVCFFLGTPALVFLKPYPVDPNTEQVSRKIDLRFLKTKTFWILQSGNIIQSLGYFIPSYYLPSFAVACGWSPFIGTIAVSLCNAALVFGALMIGWICDHHHVTVALVICTIGTVISVVIFWGFSVYQPVMYTFAILYGFFAGGFTATWSGCSHPIRRVYPVETGMIVALFTAGKGVGSLASGPLGGLLVISDTWKGHAGYAYGSGFGYLIVFSSVTASLGCLGWVGKKIGWVL</sequence>
<dbReference type="EMBL" id="KZ678141">
    <property type="protein sequence ID" value="PSN62514.1"/>
    <property type="molecule type" value="Genomic_DNA"/>
</dbReference>
<dbReference type="InterPro" id="IPR011701">
    <property type="entry name" value="MFS"/>
</dbReference>
<feature type="transmembrane region" description="Helical" evidence="3">
    <location>
        <begin position="169"/>
        <end position="194"/>
    </location>
</feature>
<dbReference type="PANTHER" id="PTHR11360:SF287">
    <property type="entry name" value="MFS MONOCARBOXYLATE TRANSPORTER"/>
    <property type="match status" value="1"/>
</dbReference>
<keyword evidence="3" id="KW-1133">Transmembrane helix</keyword>
<dbReference type="Pfam" id="PF07690">
    <property type="entry name" value="MFS_1"/>
    <property type="match status" value="1"/>
</dbReference>
<feature type="transmembrane region" description="Helical" evidence="3">
    <location>
        <begin position="412"/>
        <end position="432"/>
    </location>
</feature>
<dbReference type="InterPro" id="IPR050327">
    <property type="entry name" value="Proton-linked_MCT"/>
</dbReference>
<feature type="transmembrane region" description="Helical" evidence="3">
    <location>
        <begin position="112"/>
        <end position="131"/>
    </location>
</feature>
<keyword evidence="3" id="KW-0472">Membrane</keyword>